<comment type="catalytic activity">
    <reaction evidence="1">
        <text>Release of N-terminal proline from a peptide.</text>
        <dbReference type="EC" id="3.4.11.5"/>
    </reaction>
</comment>
<dbReference type="InterPro" id="IPR000073">
    <property type="entry name" value="AB_hydrolase_1"/>
</dbReference>
<feature type="domain" description="AB hydrolase-1" evidence="10">
    <location>
        <begin position="76"/>
        <end position="208"/>
    </location>
</feature>
<evidence type="ECO:0000259" key="10">
    <source>
        <dbReference type="Pfam" id="PF00561"/>
    </source>
</evidence>
<protein>
    <recommendedName>
        <fullName evidence="4">prolyl aminopeptidase</fullName>
        <ecNumber evidence="4">3.4.11.5</ecNumber>
    </recommendedName>
    <alternativeName>
        <fullName evidence="9">Prolyl aminopeptidase</fullName>
    </alternativeName>
</protein>
<evidence type="ECO:0000256" key="7">
    <source>
        <dbReference type="ARBA" id="ARBA00022670"/>
    </source>
</evidence>
<dbReference type="InterPro" id="IPR002410">
    <property type="entry name" value="Peptidase_S33"/>
</dbReference>
<dbReference type="PRINTS" id="PR00793">
    <property type="entry name" value="PROAMNOPTASE"/>
</dbReference>
<dbReference type="Gene3D" id="3.40.50.1820">
    <property type="entry name" value="alpha/beta hydrolase"/>
    <property type="match status" value="1"/>
</dbReference>
<keyword evidence="8" id="KW-0378">Hydrolase</keyword>
<keyword evidence="5" id="KW-0031">Aminopeptidase</keyword>
<evidence type="ECO:0000256" key="3">
    <source>
        <dbReference type="ARBA" id="ARBA00010088"/>
    </source>
</evidence>
<evidence type="ECO:0000256" key="9">
    <source>
        <dbReference type="ARBA" id="ARBA00029605"/>
    </source>
</evidence>
<dbReference type="InterPro" id="IPR005944">
    <property type="entry name" value="Pro_iminopeptidase"/>
</dbReference>
<keyword evidence="6" id="KW-0963">Cytoplasm</keyword>
<sequence length="211" mass="22535">MQRPGAAIGIMVAFATLLTTTCGAEPPTADTAGLQSVECPAETVPTELEVTCHRYPRNDGHLAVAVLHAAEPTAAPVLVIHGGPGGRAVAERHHWLTPRSPILTHHDMILVDQRGSGWSEPSLDCPEVDHLTSSLHDAYRACRARLVAEGIDLSRYRVADIVADLIAFRRSVGIDTWSLYAISFGTLVALELLRTDGLAIASTVLDSPLPP</sequence>
<keyword evidence="7" id="KW-0645">Protease</keyword>
<evidence type="ECO:0000313" key="11">
    <source>
        <dbReference type="EMBL" id="SVD24203.1"/>
    </source>
</evidence>
<evidence type="ECO:0000256" key="1">
    <source>
        <dbReference type="ARBA" id="ARBA00001585"/>
    </source>
</evidence>
<dbReference type="Pfam" id="PF00561">
    <property type="entry name" value="Abhydrolase_1"/>
    <property type="match status" value="1"/>
</dbReference>
<dbReference type="InterPro" id="IPR029058">
    <property type="entry name" value="AB_hydrolase_fold"/>
</dbReference>
<accession>A0A382TQI0</accession>
<organism evidence="11">
    <name type="scientific">marine metagenome</name>
    <dbReference type="NCBI Taxonomy" id="408172"/>
    <lineage>
        <taxon>unclassified sequences</taxon>
        <taxon>metagenomes</taxon>
        <taxon>ecological metagenomes</taxon>
    </lineage>
</organism>
<dbReference type="GO" id="GO:0006508">
    <property type="term" value="P:proteolysis"/>
    <property type="evidence" value="ECO:0007669"/>
    <property type="project" value="UniProtKB-KW"/>
</dbReference>
<evidence type="ECO:0000256" key="8">
    <source>
        <dbReference type="ARBA" id="ARBA00022801"/>
    </source>
</evidence>
<dbReference type="GO" id="GO:0004177">
    <property type="term" value="F:aminopeptidase activity"/>
    <property type="evidence" value="ECO:0007669"/>
    <property type="project" value="UniProtKB-KW"/>
</dbReference>
<dbReference type="GO" id="GO:0005737">
    <property type="term" value="C:cytoplasm"/>
    <property type="evidence" value="ECO:0007669"/>
    <property type="project" value="UniProtKB-SubCell"/>
</dbReference>
<dbReference type="EC" id="3.4.11.5" evidence="4"/>
<evidence type="ECO:0000256" key="2">
    <source>
        <dbReference type="ARBA" id="ARBA00004496"/>
    </source>
</evidence>
<comment type="similarity">
    <text evidence="3">Belongs to the peptidase S33 family.</text>
</comment>
<evidence type="ECO:0000256" key="5">
    <source>
        <dbReference type="ARBA" id="ARBA00022438"/>
    </source>
</evidence>
<dbReference type="PANTHER" id="PTHR43722:SF1">
    <property type="entry name" value="PROLINE IMINOPEPTIDASE"/>
    <property type="match status" value="1"/>
</dbReference>
<evidence type="ECO:0000256" key="4">
    <source>
        <dbReference type="ARBA" id="ARBA00012568"/>
    </source>
</evidence>
<dbReference type="PANTHER" id="PTHR43722">
    <property type="entry name" value="PROLINE IMINOPEPTIDASE"/>
    <property type="match status" value="1"/>
</dbReference>
<gene>
    <name evidence="11" type="ORF">METZ01_LOCUS377057</name>
</gene>
<reference evidence="11" key="1">
    <citation type="submission" date="2018-05" db="EMBL/GenBank/DDBJ databases">
        <authorList>
            <person name="Lanie J.A."/>
            <person name="Ng W.-L."/>
            <person name="Kazmierczak K.M."/>
            <person name="Andrzejewski T.M."/>
            <person name="Davidsen T.M."/>
            <person name="Wayne K.J."/>
            <person name="Tettelin H."/>
            <person name="Glass J.I."/>
            <person name="Rusch D."/>
            <person name="Podicherti R."/>
            <person name="Tsui H.-C.T."/>
            <person name="Winkler M.E."/>
        </authorList>
    </citation>
    <scope>NUCLEOTIDE SEQUENCE</scope>
</reference>
<comment type="subcellular location">
    <subcellularLocation>
        <location evidence="2">Cytoplasm</location>
    </subcellularLocation>
</comment>
<evidence type="ECO:0000256" key="6">
    <source>
        <dbReference type="ARBA" id="ARBA00022490"/>
    </source>
</evidence>
<name>A0A382TQI0_9ZZZZ</name>
<feature type="non-terminal residue" evidence="11">
    <location>
        <position position="211"/>
    </location>
</feature>
<proteinExistence type="inferred from homology"/>
<dbReference type="AlphaFoldDB" id="A0A382TQI0"/>
<dbReference type="SUPFAM" id="SSF53474">
    <property type="entry name" value="alpha/beta-Hydrolases"/>
    <property type="match status" value="1"/>
</dbReference>
<dbReference type="EMBL" id="UINC01138326">
    <property type="protein sequence ID" value="SVD24203.1"/>
    <property type="molecule type" value="Genomic_DNA"/>
</dbReference>